<protein>
    <submittedName>
        <fullName evidence="2">Uncharacterized protein</fullName>
    </submittedName>
</protein>
<reference evidence="2" key="1">
    <citation type="submission" date="2020-06" db="EMBL/GenBank/DDBJ databases">
        <authorList>
            <person name="Ji K."/>
            <person name="Li J."/>
        </authorList>
    </citation>
    <scope>NUCLEOTIDE SEQUENCE</scope>
    <source>
        <strain evidence="2">JKM2019</strain>
        <tissue evidence="2">Whole body</tissue>
    </source>
</reference>
<proteinExistence type="predicted"/>
<sequence>MYEYIFPIREEHLRKLHSDHNMIIQSSNKDNFDFSKNNVQQQSIDSSSDTNISRITYEDIEIDLNFSNHEKLETSKPMLSSFEPSLVTVTDDEQFHISPGTPTTDSSYSFASTANGDCGDLINRDFSQIYHHSSSTTSNIWSQTSINNLTDSSSFQYFDTSYLRGVMKPVVRRPAPPPPPPPPEESYEMIMMNDDLSTIHSELSSSDIYTTFNGSSTCTITPYSNDKKLPRSNTINSSTTNPLNAHIKPQRSNNIRLSNNHPSLISVTDCLPPPNYATYCIRNKNSEQFRIFNDEKKITDNQKSIIIDERRKNVNIYEADNVEQDNDSHYTDKLMQMNDSTFLGIEEINHNNKNDFSKKLKSHKPSTEFRLISRMVFIFIVMMAILLALFVIIRLVLHDHHDNDYHFDYNLHWPNDGLINFTNSPIF</sequence>
<gene>
    <name evidence="2" type="ORF">HUG17_1325</name>
</gene>
<dbReference type="AlphaFoldDB" id="A0A9D4SL51"/>
<accession>A0A9D4SL51</accession>
<feature type="transmembrane region" description="Helical" evidence="1">
    <location>
        <begin position="375"/>
        <end position="397"/>
    </location>
</feature>
<reference evidence="2" key="2">
    <citation type="journal article" date="2021" name="World Allergy Organ. J.">
        <title>Chromosome-level assembly of Dermatophagoides farinae genome and transcriptome reveals two novel allergens Der f 37 and Der f 39.</title>
        <authorList>
            <person name="Chen J."/>
            <person name="Cai Z."/>
            <person name="Fan D."/>
            <person name="Hu J."/>
            <person name="Hou Y."/>
            <person name="He Y."/>
            <person name="Zhang Z."/>
            <person name="Zhao Z."/>
            <person name="Gao P."/>
            <person name="Hu W."/>
            <person name="Sun J."/>
            <person name="Li J."/>
            <person name="Ji K."/>
        </authorList>
    </citation>
    <scope>NUCLEOTIDE SEQUENCE</scope>
    <source>
        <strain evidence="2">JKM2019</strain>
    </source>
</reference>
<evidence type="ECO:0000256" key="1">
    <source>
        <dbReference type="SAM" id="Phobius"/>
    </source>
</evidence>
<comment type="caution">
    <text evidence="2">The sequence shown here is derived from an EMBL/GenBank/DDBJ whole genome shotgun (WGS) entry which is preliminary data.</text>
</comment>
<organism evidence="2">
    <name type="scientific">Dermatophagoides farinae</name>
    <name type="common">American house dust mite</name>
    <dbReference type="NCBI Taxonomy" id="6954"/>
    <lineage>
        <taxon>Eukaryota</taxon>
        <taxon>Metazoa</taxon>
        <taxon>Ecdysozoa</taxon>
        <taxon>Arthropoda</taxon>
        <taxon>Chelicerata</taxon>
        <taxon>Arachnida</taxon>
        <taxon>Acari</taxon>
        <taxon>Acariformes</taxon>
        <taxon>Sarcoptiformes</taxon>
        <taxon>Astigmata</taxon>
        <taxon>Psoroptidia</taxon>
        <taxon>Analgoidea</taxon>
        <taxon>Pyroglyphidae</taxon>
        <taxon>Dermatophagoidinae</taxon>
        <taxon>Dermatophagoides</taxon>
    </lineage>
</organism>
<dbReference type="Proteomes" id="UP000828236">
    <property type="component" value="Unassembled WGS sequence"/>
</dbReference>
<keyword evidence="1" id="KW-1133">Transmembrane helix</keyword>
<evidence type="ECO:0000313" key="2">
    <source>
        <dbReference type="EMBL" id="KAH7645787.1"/>
    </source>
</evidence>
<keyword evidence="1" id="KW-0472">Membrane</keyword>
<keyword evidence="1" id="KW-0812">Transmembrane</keyword>
<dbReference type="EMBL" id="SDOV01000001">
    <property type="protein sequence ID" value="KAH7645787.1"/>
    <property type="molecule type" value="Genomic_DNA"/>
</dbReference>
<name>A0A9D4SL51_DERFA</name>